<accession>A0ABV2BSP4</accession>
<dbReference type="InterPro" id="IPR038225">
    <property type="entry name" value="TagF_sf"/>
</dbReference>
<evidence type="ECO:0000313" key="1">
    <source>
        <dbReference type="EMBL" id="MET1254950.1"/>
    </source>
</evidence>
<sequence>MSSAIVNANQNFSIGYCGKIPSKGDFIHADLSQDFTDIWNEWLQSIIGVSREQLADNWLTDYLISPIWNFSLSAGIAGKQTMCGVVLPSVDKVGRYFPFTIAHQAFDNPVAMAFENSDWFNTLNELALSALDPAEFDLNNFCQTLSLLNAEQETSESIAHHSVIGKAIPGRKLSWYLEGEFNQENMTNINQLLHLSWSKLFGSYSLWWTNGSEKVAPCLLVTEGLPEVGRYAAMLDGNWEKWGWQPHEVMEK</sequence>
<evidence type="ECO:0000313" key="2">
    <source>
        <dbReference type="Proteomes" id="UP001548189"/>
    </source>
</evidence>
<dbReference type="Proteomes" id="UP001548189">
    <property type="component" value="Unassembled WGS sequence"/>
</dbReference>
<dbReference type="Pfam" id="PF09867">
    <property type="entry name" value="TagF_N"/>
    <property type="match status" value="1"/>
</dbReference>
<organism evidence="1 2">
    <name type="scientific">Aliikangiella maris</name>
    <dbReference type="NCBI Taxonomy" id="3162458"/>
    <lineage>
        <taxon>Bacteria</taxon>
        <taxon>Pseudomonadati</taxon>
        <taxon>Pseudomonadota</taxon>
        <taxon>Gammaproteobacteria</taxon>
        <taxon>Oceanospirillales</taxon>
        <taxon>Pleioneaceae</taxon>
        <taxon>Aliikangiella</taxon>
    </lineage>
</organism>
<dbReference type="RefSeq" id="WP_353874564.1">
    <property type="nucleotide sequence ID" value="NZ_JBEVCJ010000006.1"/>
</dbReference>
<dbReference type="PIRSF" id="PIRSF029287">
    <property type="entry name" value="UCP029287"/>
    <property type="match status" value="1"/>
</dbReference>
<comment type="caution">
    <text evidence="1">The sequence shown here is derived from an EMBL/GenBank/DDBJ whole genome shotgun (WGS) entry which is preliminary data.</text>
</comment>
<protein>
    <submittedName>
        <fullName evidence="1">Type VI secretion system-associated protein TagF</fullName>
    </submittedName>
</protein>
<reference evidence="1 2" key="1">
    <citation type="submission" date="2024-06" db="EMBL/GenBank/DDBJ databases">
        <authorList>
            <person name="Li F."/>
        </authorList>
    </citation>
    <scope>NUCLEOTIDE SEQUENCE [LARGE SCALE GENOMIC DNA]</scope>
    <source>
        <strain evidence="1 2">GXAS 311</strain>
    </source>
</reference>
<name>A0ABV2BSP4_9GAMM</name>
<dbReference type="NCBIfam" id="TIGR03373">
    <property type="entry name" value="VI_minor_4"/>
    <property type="match status" value="1"/>
</dbReference>
<dbReference type="InterPro" id="IPR017748">
    <property type="entry name" value="TagF"/>
</dbReference>
<dbReference type="EMBL" id="JBEVCJ010000006">
    <property type="protein sequence ID" value="MET1254950.1"/>
    <property type="molecule type" value="Genomic_DNA"/>
</dbReference>
<gene>
    <name evidence="1" type="primary">tagF</name>
    <name evidence="1" type="ORF">ABVT43_07425</name>
</gene>
<keyword evidence="2" id="KW-1185">Reference proteome</keyword>
<proteinExistence type="predicted"/>
<dbReference type="Gene3D" id="3.40.1730.10">
    <property type="entry name" value="pa0076 domain"/>
    <property type="match status" value="1"/>
</dbReference>